<name>A0A1I1MHI9_9FLAO</name>
<dbReference type="RefSeq" id="WP_092544602.1">
    <property type="nucleotide sequence ID" value="NZ_FOKV01000009.1"/>
</dbReference>
<keyword evidence="3" id="KW-0731">Sigma factor</keyword>
<dbReference type="NCBIfam" id="TIGR02937">
    <property type="entry name" value="sigma70-ECF"/>
    <property type="match status" value="1"/>
</dbReference>
<proteinExistence type="inferred from homology"/>
<gene>
    <name evidence="8" type="ORF">SAMN04487907_109184</name>
</gene>
<dbReference type="InterPro" id="IPR013249">
    <property type="entry name" value="RNA_pol_sigma70_r4_t2"/>
</dbReference>
<evidence type="ECO:0000313" key="9">
    <source>
        <dbReference type="Proteomes" id="UP000199438"/>
    </source>
</evidence>
<dbReference type="InterPro" id="IPR013325">
    <property type="entry name" value="RNA_pol_sigma_r2"/>
</dbReference>
<dbReference type="SUPFAM" id="SSF88659">
    <property type="entry name" value="Sigma3 and sigma4 domains of RNA polymerase sigma factors"/>
    <property type="match status" value="1"/>
</dbReference>
<dbReference type="GO" id="GO:0006352">
    <property type="term" value="P:DNA-templated transcription initiation"/>
    <property type="evidence" value="ECO:0007669"/>
    <property type="project" value="InterPro"/>
</dbReference>
<dbReference type="InterPro" id="IPR007627">
    <property type="entry name" value="RNA_pol_sigma70_r2"/>
</dbReference>
<dbReference type="Gene3D" id="1.10.1740.10">
    <property type="match status" value="1"/>
</dbReference>
<dbReference type="STRING" id="1334022.SAMN04487907_109184"/>
<reference evidence="9" key="1">
    <citation type="submission" date="2016-10" db="EMBL/GenBank/DDBJ databases">
        <authorList>
            <person name="Varghese N."/>
            <person name="Submissions S."/>
        </authorList>
    </citation>
    <scope>NUCLEOTIDE SEQUENCE [LARGE SCALE GENOMIC DNA]</scope>
    <source>
        <strain evidence="9">DSM 24499</strain>
    </source>
</reference>
<sequence>MKNLTDEELMSMVAKDDLDYMRILYERYHQWIYNFFIQMIHDSDTCEDLMQTTFYKAIKYRKSYQGGKFNSWIFRIARNLSYDHFKTQKKRYDHEERTEVHLLKEDEDKHDDILKLQLVMKKLNPEEREIIVLSRFQEMRYLQIAEILGSTENAVKIKAHRALKKLKKLFFESVEI</sequence>
<dbReference type="InterPro" id="IPR013324">
    <property type="entry name" value="RNA_pol_sigma_r3/r4-like"/>
</dbReference>
<organism evidence="8 9">
    <name type="scientific">Zunongwangia mangrovi</name>
    <dbReference type="NCBI Taxonomy" id="1334022"/>
    <lineage>
        <taxon>Bacteria</taxon>
        <taxon>Pseudomonadati</taxon>
        <taxon>Bacteroidota</taxon>
        <taxon>Flavobacteriia</taxon>
        <taxon>Flavobacteriales</taxon>
        <taxon>Flavobacteriaceae</taxon>
        <taxon>Zunongwangia</taxon>
    </lineage>
</organism>
<evidence type="ECO:0000313" key="8">
    <source>
        <dbReference type="EMBL" id="SFC84292.1"/>
    </source>
</evidence>
<dbReference type="OrthoDB" id="9798255at2"/>
<dbReference type="GO" id="GO:0003677">
    <property type="term" value="F:DNA binding"/>
    <property type="evidence" value="ECO:0007669"/>
    <property type="project" value="UniProtKB-KW"/>
</dbReference>
<dbReference type="InterPro" id="IPR014284">
    <property type="entry name" value="RNA_pol_sigma-70_dom"/>
</dbReference>
<dbReference type="PANTHER" id="PTHR43133:SF8">
    <property type="entry name" value="RNA POLYMERASE SIGMA FACTOR HI_1459-RELATED"/>
    <property type="match status" value="1"/>
</dbReference>
<evidence type="ECO:0000259" key="7">
    <source>
        <dbReference type="Pfam" id="PF08281"/>
    </source>
</evidence>
<dbReference type="EMBL" id="FOKV01000009">
    <property type="protein sequence ID" value="SFC84292.1"/>
    <property type="molecule type" value="Genomic_DNA"/>
</dbReference>
<feature type="domain" description="RNA polymerase sigma-70 region 2" evidence="6">
    <location>
        <begin position="24"/>
        <end position="90"/>
    </location>
</feature>
<dbReference type="Pfam" id="PF04542">
    <property type="entry name" value="Sigma70_r2"/>
    <property type="match status" value="1"/>
</dbReference>
<evidence type="ECO:0000256" key="5">
    <source>
        <dbReference type="ARBA" id="ARBA00023163"/>
    </source>
</evidence>
<dbReference type="Pfam" id="PF08281">
    <property type="entry name" value="Sigma70_r4_2"/>
    <property type="match status" value="1"/>
</dbReference>
<dbReference type="Gene3D" id="1.10.10.10">
    <property type="entry name" value="Winged helix-like DNA-binding domain superfamily/Winged helix DNA-binding domain"/>
    <property type="match status" value="1"/>
</dbReference>
<feature type="domain" description="RNA polymerase sigma factor 70 region 4 type 2" evidence="7">
    <location>
        <begin position="114"/>
        <end position="166"/>
    </location>
</feature>
<dbReference type="PANTHER" id="PTHR43133">
    <property type="entry name" value="RNA POLYMERASE ECF-TYPE SIGMA FACTO"/>
    <property type="match status" value="1"/>
</dbReference>
<comment type="similarity">
    <text evidence="1">Belongs to the sigma-70 factor family. ECF subfamily.</text>
</comment>
<keyword evidence="5" id="KW-0804">Transcription</keyword>
<evidence type="ECO:0000256" key="4">
    <source>
        <dbReference type="ARBA" id="ARBA00023125"/>
    </source>
</evidence>
<protein>
    <submittedName>
        <fullName evidence="8">RNA polymerase sigma-70 factor, ECF subfamily</fullName>
    </submittedName>
</protein>
<evidence type="ECO:0000256" key="2">
    <source>
        <dbReference type="ARBA" id="ARBA00023015"/>
    </source>
</evidence>
<evidence type="ECO:0000256" key="1">
    <source>
        <dbReference type="ARBA" id="ARBA00010641"/>
    </source>
</evidence>
<evidence type="ECO:0000256" key="3">
    <source>
        <dbReference type="ARBA" id="ARBA00023082"/>
    </source>
</evidence>
<dbReference type="InterPro" id="IPR036388">
    <property type="entry name" value="WH-like_DNA-bd_sf"/>
</dbReference>
<dbReference type="Proteomes" id="UP000199438">
    <property type="component" value="Unassembled WGS sequence"/>
</dbReference>
<dbReference type="SUPFAM" id="SSF88946">
    <property type="entry name" value="Sigma2 domain of RNA polymerase sigma factors"/>
    <property type="match status" value="1"/>
</dbReference>
<dbReference type="GO" id="GO:0016987">
    <property type="term" value="F:sigma factor activity"/>
    <property type="evidence" value="ECO:0007669"/>
    <property type="project" value="UniProtKB-KW"/>
</dbReference>
<keyword evidence="2" id="KW-0805">Transcription regulation</keyword>
<evidence type="ECO:0000259" key="6">
    <source>
        <dbReference type="Pfam" id="PF04542"/>
    </source>
</evidence>
<keyword evidence="4" id="KW-0238">DNA-binding</keyword>
<accession>A0A1I1MHI9</accession>
<dbReference type="CDD" id="cd06171">
    <property type="entry name" value="Sigma70_r4"/>
    <property type="match status" value="1"/>
</dbReference>
<dbReference type="InterPro" id="IPR039425">
    <property type="entry name" value="RNA_pol_sigma-70-like"/>
</dbReference>
<dbReference type="AlphaFoldDB" id="A0A1I1MHI9"/>
<keyword evidence="9" id="KW-1185">Reference proteome</keyword>